<proteinExistence type="predicted"/>
<reference evidence="2 3" key="1">
    <citation type="submission" date="2024-02" db="EMBL/GenBank/DDBJ databases">
        <title>A chromosome-level genome assembly of Drosophila madeirensis, a fruit fly species endemic to Madeira island.</title>
        <authorList>
            <person name="Tomihara K."/>
            <person name="Llopart A."/>
            <person name="Yamamoto D."/>
        </authorList>
    </citation>
    <scope>NUCLEOTIDE SEQUENCE [LARGE SCALE GENOMIC DNA]</scope>
    <source>
        <strain evidence="2 3">RF1</strain>
    </source>
</reference>
<evidence type="ECO:0000256" key="1">
    <source>
        <dbReference type="SAM" id="SignalP"/>
    </source>
</evidence>
<organism evidence="2 3">
    <name type="scientific">Drosophila madeirensis</name>
    <name type="common">Fruit fly</name>
    <dbReference type="NCBI Taxonomy" id="30013"/>
    <lineage>
        <taxon>Eukaryota</taxon>
        <taxon>Metazoa</taxon>
        <taxon>Ecdysozoa</taxon>
        <taxon>Arthropoda</taxon>
        <taxon>Hexapoda</taxon>
        <taxon>Insecta</taxon>
        <taxon>Pterygota</taxon>
        <taxon>Neoptera</taxon>
        <taxon>Endopterygota</taxon>
        <taxon>Diptera</taxon>
        <taxon>Brachycera</taxon>
        <taxon>Muscomorpha</taxon>
        <taxon>Ephydroidea</taxon>
        <taxon>Drosophilidae</taxon>
        <taxon>Drosophila</taxon>
        <taxon>Sophophora</taxon>
    </lineage>
</organism>
<name>A0AAU9EV76_DROMD</name>
<dbReference type="SMART" id="SM00675">
    <property type="entry name" value="DM11"/>
    <property type="match status" value="1"/>
</dbReference>
<keyword evidence="1" id="KW-0732">Signal</keyword>
<dbReference type="EMBL" id="AP029263">
    <property type="protein sequence ID" value="BFF90430.1"/>
    <property type="molecule type" value="Genomic_DNA"/>
</dbReference>
<evidence type="ECO:0000313" key="2">
    <source>
        <dbReference type="EMBL" id="BFF90430.1"/>
    </source>
</evidence>
<dbReference type="Proteomes" id="UP001500889">
    <property type="component" value="Chromosome O"/>
</dbReference>
<feature type="chain" id="PRO_5043650425" evidence="1">
    <location>
        <begin position="25"/>
        <end position="201"/>
    </location>
</feature>
<protein>
    <submittedName>
        <fullName evidence="2">Uncharacterized protein</fullName>
    </submittedName>
</protein>
<evidence type="ECO:0000313" key="3">
    <source>
        <dbReference type="Proteomes" id="UP001500889"/>
    </source>
</evidence>
<gene>
    <name evidence="2" type="ORF">DMAD_08955</name>
</gene>
<dbReference type="AlphaFoldDB" id="A0AAU9EV76"/>
<accession>A0AAU9EV76</accession>
<sequence length="201" mass="23391">MCRKQLVLLCQILVLLQVLNCSRAVLYEFVMAEEEIFSDCMDNPKGYLNITGLMDFSSTSMEMVEEGIILDGNMTSVWKVYPTDTIKGSFALFYYDRGTWQQTILSMSVGDFCKVMYKENQYWFIHWTQHVTNIEVRDKCLSLGTMLIIERYTFSLKFGLDVPLRSGRYRIVYNLVATDRTGVRRKNGICFEIRGDINRAQ</sequence>
<feature type="signal peptide" evidence="1">
    <location>
        <begin position="1"/>
        <end position="24"/>
    </location>
</feature>
<keyword evidence="3" id="KW-1185">Reference proteome</keyword>
<dbReference type="InterPro" id="IPR006601">
    <property type="entry name" value="Uncharacterised_DM11_DROME"/>
</dbReference>